<dbReference type="InterPro" id="IPR011049">
    <property type="entry name" value="Serralysin-like_metalloprot_C"/>
</dbReference>
<sequence>MCLLCQSLNPAVTGYDSHGLTNLESGTGSSMTSASLPTYTLDQAAKQLTNDFWTSVGAQQRSFSVTTGGQLTVNLTKLSGLAKTTALEALEAWEQVTGLTFVQTTGTASITFQTSASGAYATSSTSGNTILSSVVNVNNSWQNYGDYYLQTYIHEIGHALGLGHAGSYNGSANFGTDAVFANDSWAISVMSYFDQLENPNSTFSYAFVATPMLADIVAIQTLYGSSTTVNTGNTVYGDSTSLSQTGMDLKDGWAVCLYDNGGTDTINLSSRSANQRIDLNAETYSDIEGKTGNLSIARGTIIENAVTGSGNDTVTGNTADNLIITGAGNDAIYAGAGNDTLVGGAGSDTLVGGSGADVFSYTAVTDAGDRIADFSGTDGDRIDVSALLDSVGYTGSDAVADGLLYLSATSGGSNLIFDPYGTGAGGTVTLAFLAGVSASTPVSGILDGTAGGAGGSGSGLDTVYSYTNADVLGWARTGYTITDLDGGSDTLDFSAYTGIIKLDLASGAVSKIGARSLTLDASAQIENAVLGAGRDQAYGNEADNTIDGRAGNDKIYGMSGDDSLLGGAGNDMLYGGEGTDSLLGETGNDQLYGEAGDDLIDGGEGNNRLYAGIGNDVVYAGAGNDLAYGDAGDDYIDAGDGTNRLYAGDGNDTVYAGAGADKIYADLGDDLIDAGDGNNMIYAGAGNDIVTAGDGNDRIDAGAGDDVINAGDGRNNIAGGAGIDIIFSGSGKDQLKGDAGDDLLDSGAESDMLKGGNGNDILFAGDGDDRAYGDNDDDQIDGGAGNDLLSGGNGHDTLAGGEGDDRVNGDAGDDLIYGGAGDDRLSGLDGADTILGDDGADILTGLQGNDSLSGGAGDDRLDGGTEDDVLDGGDGIDKLAGGTGNDTLLGGAGADDLNGGAGDDILTGGLGADILRGGAGADTFAFTDLGDAGDLVADFSIRLGDKIDISYILADLGFGLDDAVSGGVVSLTAINASTCYLDIDTDGAAGSGDAIHLATLRGLSAATEIDSSWFV</sequence>
<dbReference type="PANTHER" id="PTHR38340:SF1">
    <property type="entry name" value="S-LAYER PROTEIN"/>
    <property type="match status" value="1"/>
</dbReference>
<dbReference type="Pfam" id="PF00353">
    <property type="entry name" value="HemolysinCabind"/>
    <property type="match status" value="10"/>
</dbReference>
<dbReference type="CDD" id="cd04277">
    <property type="entry name" value="ZnMc_serralysin_like"/>
    <property type="match status" value="1"/>
</dbReference>
<dbReference type="PANTHER" id="PTHR38340">
    <property type="entry name" value="S-LAYER PROTEIN"/>
    <property type="match status" value="1"/>
</dbReference>
<evidence type="ECO:0000256" key="1">
    <source>
        <dbReference type="ARBA" id="ARBA00001913"/>
    </source>
</evidence>
<dbReference type="Pfam" id="PF08548">
    <property type="entry name" value="Peptidase_M10_C"/>
    <property type="match status" value="1"/>
</dbReference>
<evidence type="ECO:0000259" key="7">
    <source>
        <dbReference type="SMART" id="SM00235"/>
    </source>
</evidence>
<comment type="similarity">
    <text evidence="3">Belongs to the peptidase M10B family.</text>
</comment>
<evidence type="ECO:0000256" key="2">
    <source>
        <dbReference type="ARBA" id="ARBA00004613"/>
    </source>
</evidence>
<evidence type="ECO:0000256" key="3">
    <source>
        <dbReference type="ARBA" id="ARBA00009490"/>
    </source>
</evidence>
<evidence type="ECO:0000256" key="5">
    <source>
        <dbReference type="ARBA" id="ARBA00022737"/>
    </source>
</evidence>
<dbReference type="InterPro" id="IPR001343">
    <property type="entry name" value="Hemolysn_Ca-bd"/>
</dbReference>
<dbReference type="Gene3D" id="3.40.390.10">
    <property type="entry name" value="Collagenase (Catalytic Domain)"/>
    <property type="match status" value="1"/>
</dbReference>
<keyword evidence="9" id="KW-1185">Reference proteome</keyword>
<evidence type="ECO:0000256" key="4">
    <source>
        <dbReference type="ARBA" id="ARBA00022525"/>
    </source>
</evidence>
<evidence type="ECO:0000256" key="6">
    <source>
        <dbReference type="SAM" id="MobiDB-lite"/>
    </source>
</evidence>
<organism evidence="8 9">
    <name type="scientific">Thioclava kandeliae</name>
    <dbReference type="NCBI Taxonomy" id="3070818"/>
    <lineage>
        <taxon>Bacteria</taxon>
        <taxon>Pseudomonadati</taxon>
        <taxon>Pseudomonadota</taxon>
        <taxon>Alphaproteobacteria</taxon>
        <taxon>Rhodobacterales</taxon>
        <taxon>Paracoccaceae</taxon>
        <taxon>Thioclava</taxon>
    </lineage>
</organism>
<dbReference type="InterPro" id="IPR019960">
    <property type="entry name" value="T1SS_VCA0849"/>
</dbReference>
<dbReference type="RefSeq" id="WP_350937517.1">
    <property type="nucleotide sequence ID" value="NZ_JAYWLC010000009.1"/>
</dbReference>
<feature type="domain" description="Peptidase metallopeptidase" evidence="7">
    <location>
        <begin position="59"/>
        <end position="195"/>
    </location>
</feature>
<proteinExistence type="inferred from homology"/>
<reference evidence="8 9" key="2">
    <citation type="submission" date="2024-06" db="EMBL/GenBank/DDBJ databases">
        <title>Thioclava kandeliae sp. nov. from a rhizosphere soil sample of Kandelia candel in a mangrove.</title>
        <authorList>
            <person name="Mu T."/>
        </authorList>
    </citation>
    <scope>NUCLEOTIDE SEQUENCE [LARGE SCALE GENOMIC DNA]</scope>
    <source>
        <strain evidence="8 9">CPCC 100088</strain>
    </source>
</reference>
<accession>A0ABV1SI69</accession>
<keyword evidence="4" id="KW-0964">Secreted</keyword>
<dbReference type="PROSITE" id="PS00330">
    <property type="entry name" value="HEMOLYSIN_CALCIUM"/>
    <property type="match status" value="7"/>
</dbReference>
<dbReference type="SUPFAM" id="SSF51120">
    <property type="entry name" value="beta-Roll"/>
    <property type="match status" value="4"/>
</dbReference>
<dbReference type="InterPro" id="IPR050557">
    <property type="entry name" value="RTX_toxin/Mannuronan_C5-epim"/>
</dbReference>
<comment type="caution">
    <text evidence="8">The sequence shown here is derived from an EMBL/GenBank/DDBJ whole genome shotgun (WGS) entry which is preliminary data.</text>
</comment>
<dbReference type="InterPro" id="IPR018511">
    <property type="entry name" value="Hemolysin-typ_Ca-bd_CS"/>
</dbReference>
<evidence type="ECO:0000313" key="9">
    <source>
        <dbReference type="Proteomes" id="UP001438953"/>
    </source>
</evidence>
<comment type="cofactor">
    <cofactor evidence="1">
        <name>Ca(2+)</name>
        <dbReference type="ChEBI" id="CHEBI:29108"/>
    </cofactor>
</comment>
<gene>
    <name evidence="8" type="ORF">VSX56_12525</name>
</gene>
<dbReference type="SUPFAM" id="SSF55486">
    <property type="entry name" value="Metalloproteases ('zincins'), catalytic domain"/>
    <property type="match status" value="1"/>
</dbReference>
<dbReference type="PRINTS" id="PR00313">
    <property type="entry name" value="CABNDNGRPT"/>
</dbReference>
<dbReference type="Proteomes" id="UP001438953">
    <property type="component" value="Unassembled WGS sequence"/>
</dbReference>
<dbReference type="EMBL" id="JAYWLC010000009">
    <property type="protein sequence ID" value="MER5172599.1"/>
    <property type="molecule type" value="Genomic_DNA"/>
</dbReference>
<dbReference type="InterPro" id="IPR034033">
    <property type="entry name" value="Serralysin-like"/>
</dbReference>
<comment type="subcellular location">
    <subcellularLocation>
        <location evidence="2">Secreted</location>
    </subcellularLocation>
</comment>
<feature type="region of interest" description="Disordered" evidence="6">
    <location>
        <begin position="765"/>
        <end position="812"/>
    </location>
</feature>
<reference evidence="8 9" key="1">
    <citation type="submission" date="2024-01" db="EMBL/GenBank/DDBJ databases">
        <authorList>
            <person name="Deng Y."/>
            <person name="Su J."/>
        </authorList>
    </citation>
    <scope>NUCLEOTIDE SEQUENCE [LARGE SCALE GENOMIC DNA]</scope>
    <source>
        <strain evidence="8 9">CPCC 100088</strain>
    </source>
</reference>
<dbReference type="Gene3D" id="2.150.10.10">
    <property type="entry name" value="Serralysin-like metalloprotease, C-terminal"/>
    <property type="match status" value="8"/>
</dbReference>
<protein>
    <submittedName>
        <fullName evidence="8">M10 family metallopeptidase</fullName>
    </submittedName>
</protein>
<name>A0ABV1SI69_9RHOB</name>
<evidence type="ECO:0000313" key="8">
    <source>
        <dbReference type="EMBL" id="MER5172599.1"/>
    </source>
</evidence>
<dbReference type="InterPro" id="IPR024079">
    <property type="entry name" value="MetalloPept_cat_dom_sf"/>
</dbReference>
<dbReference type="NCBIfam" id="TIGR03661">
    <property type="entry name" value="T1SS_VCA0849"/>
    <property type="match status" value="1"/>
</dbReference>
<feature type="region of interest" description="Disordered" evidence="6">
    <location>
        <begin position="846"/>
        <end position="865"/>
    </location>
</feature>
<dbReference type="InterPro" id="IPR013858">
    <property type="entry name" value="Peptidase_M10B_C"/>
</dbReference>
<dbReference type="SMART" id="SM00235">
    <property type="entry name" value="ZnMc"/>
    <property type="match status" value="1"/>
</dbReference>
<keyword evidence="5" id="KW-0677">Repeat</keyword>
<dbReference type="InterPro" id="IPR006026">
    <property type="entry name" value="Peptidase_Metallo"/>
</dbReference>